<proteinExistence type="predicted"/>
<dbReference type="AlphaFoldDB" id="A0A4C1YLK6"/>
<gene>
    <name evidence="2" type="ORF">EVAR_10996_1</name>
</gene>
<dbReference type="EMBL" id="BGZK01001266">
    <property type="protein sequence ID" value="GBP75884.1"/>
    <property type="molecule type" value="Genomic_DNA"/>
</dbReference>
<reference evidence="2 3" key="1">
    <citation type="journal article" date="2019" name="Commun. Biol.">
        <title>The bagworm genome reveals a unique fibroin gene that provides high tensile strength.</title>
        <authorList>
            <person name="Kono N."/>
            <person name="Nakamura H."/>
            <person name="Ohtoshi R."/>
            <person name="Tomita M."/>
            <person name="Numata K."/>
            <person name="Arakawa K."/>
        </authorList>
    </citation>
    <scope>NUCLEOTIDE SEQUENCE [LARGE SCALE GENOMIC DNA]</scope>
</reference>
<keyword evidence="3" id="KW-1185">Reference proteome</keyword>
<organism evidence="2 3">
    <name type="scientific">Eumeta variegata</name>
    <name type="common">Bagworm moth</name>
    <name type="synonym">Eumeta japonica</name>
    <dbReference type="NCBI Taxonomy" id="151549"/>
    <lineage>
        <taxon>Eukaryota</taxon>
        <taxon>Metazoa</taxon>
        <taxon>Ecdysozoa</taxon>
        <taxon>Arthropoda</taxon>
        <taxon>Hexapoda</taxon>
        <taxon>Insecta</taxon>
        <taxon>Pterygota</taxon>
        <taxon>Neoptera</taxon>
        <taxon>Endopterygota</taxon>
        <taxon>Lepidoptera</taxon>
        <taxon>Glossata</taxon>
        <taxon>Ditrysia</taxon>
        <taxon>Tineoidea</taxon>
        <taxon>Psychidae</taxon>
        <taxon>Oiketicinae</taxon>
        <taxon>Eumeta</taxon>
    </lineage>
</organism>
<feature type="compositionally biased region" description="Low complexity" evidence="1">
    <location>
        <begin position="26"/>
        <end position="41"/>
    </location>
</feature>
<evidence type="ECO:0000256" key="1">
    <source>
        <dbReference type="SAM" id="MobiDB-lite"/>
    </source>
</evidence>
<evidence type="ECO:0000313" key="3">
    <source>
        <dbReference type="Proteomes" id="UP000299102"/>
    </source>
</evidence>
<feature type="region of interest" description="Disordered" evidence="1">
    <location>
        <begin position="1"/>
        <end position="41"/>
    </location>
</feature>
<dbReference type="Proteomes" id="UP000299102">
    <property type="component" value="Unassembled WGS sequence"/>
</dbReference>
<name>A0A4C1YLK6_EUMVA</name>
<protein>
    <submittedName>
        <fullName evidence="2">Uncharacterized protein</fullName>
    </submittedName>
</protein>
<comment type="caution">
    <text evidence="2">The sequence shown here is derived from an EMBL/GenBank/DDBJ whole genome shotgun (WGS) entry which is preliminary data.</text>
</comment>
<accession>A0A4C1YLK6</accession>
<sequence length="88" mass="9194">MSYFKGRVQADAVPRRTPTPDAVRVAGGARSSGTASTASMGLVATRRSASRHINSRPLACTGSLHPRSAHMLNADLEGLCLVAPKAHL</sequence>
<evidence type="ECO:0000313" key="2">
    <source>
        <dbReference type="EMBL" id="GBP75884.1"/>
    </source>
</evidence>